<accession>A0ABW4SNN6</accession>
<comment type="caution">
    <text evidence="2">The sequence shown here is derived from an EMBL/GenBank/DDBJ whole genome shotgun (WGS) entry which is preliminary data.</text>
</comment>
<evidence type="ECO:0000256" key="1">
    <source>
        <dbReference type="SAM" id="MobiDB-lite"/>
    </source>
</evidence>
<organism evidence="2 3">
    <name type="scientific">Nonomuraea mangrovi</name>
    <dbReference type="NCBI Taxonomy" id="2316207"/>
    <lineage>
        <taxon>Bacteria</taxon>
        <taxon>Bacillati</taxon>
        <taxon>Actinomycetota</taxon>
        <taxon>Actinomycetes</taxon>
        <taxon>Streptosporangiales</taxon>
        <taxon>Streptosporangiaceae</taxon>
        <taxon>Nonomuraea</taxon>
    </lineage>
</organism>
<feature type="compositionally biased region" description="Polar residues" evidence="1">
    <location>
        <begin position="152"/>
        <end position="162"/>
    </location>
</feature>
<feature type="region of interest" description="Disordered" evidence="1">
    <location>
        <begin position="95"/>
        <end position="162"/>
    </location>
</feature>
<sequence>MLAALARWLPAVLRAHRLVTPATLPALHRRLLRRAWTYPHRPGRPRTSREIRNLIVRLAMENPAWGFRRVHGELVRLGYEVSDVTVRRILRSRRPERISRSLQRASPASGSWATTTRSRRTGDGANGRPDRTPQGPRRSDQRVPPSRIVGWRNTSSVPTREF</sequence>
<evidence type="ECO:0000313" key="2">
    <source>
        <dbReference type="EMBL" id="MFD1931187.1"/>
    </source>
</evidence>
<name>A0ABW4SNN6_9ACTN</name>
<reference evidence="3" key="1">
    <citation type="journal article" date="2019" name="Int. J. Syst. Evol. Microbiol.">
        <title>The Global Catalogue of Microorganisms (GCM) 10K type strain sequencing project: providing services to taxonomists for standard genome sequencing and annotation.</title>
        <authorList>
            <consortium name="The Broad Institute Genomics Platform"/>
            <consortium name="The Broad Institute Genome Sequencing Center for Infectious Disease"/>
            <person name="Wu L."/>
            <person name="Ma J."/>
        </authorList>
    </citation>
    <scope>NUCLEOTIDE SEQUENCE [LARGE SCALE GENOMIC DNA]</scope>
    <source>
        <strain evidence="3">ICMP 6774ER</strain>
    </source>
</reference>
<dbReference type="RefSeq" id="WP_379570351.1">
    <property type="nucleotide sequence ID" value="NZ_JBHUFV010000011.1"/>
</dbReference>
<keyword evidence="3" id="KW-1185">Reference proteome</keyword>
<dbReference type="EMBL" id="JBHUFV010000011">
    <property type="protein sequence ID" value="MFD1931187.1"/>
    <property type="molecule type" value="Genomic_DNA"/>
</dbReference>
<proteinExistence type="predicted"/>
<protein>
    <submittedName>
        <fullName evidence="2">Helix-turn-helix domain-containing protein</fullName>
    </submittedName>
</protein>
<dbReference type="Pfam" id="PF13565">
    <property type="entry name" value="HTH_32"/>
    <property type="match status" value="1"/>
</dbReference>
<gene>
    <name evidence="2" type="ORF">ACFSKW_06825</name>
</gene>
<feature type="compositionally biased region" description="Polar residues" evidence="1">
    <location>
        <begin position="103"/>
        <end position="116"/>
    </location>
</feature>
<evidence type="ECO:0000313" key="3">
    <source>
        <dbReference type="Proteomes" id="UP001597368"/>
    </source>
</evidence>
<dbReference type="Proteomes" id="UP001597368">
    <property type="component" value="Unassembled WGS sequence"/>
</dbReference>